<reference evidence="2" key="1">
    <citation type="journal article" date="2015" name="Genome Announc.">
        <title>Draft Genome Sequence of the Polyhydroxyalkanoate-Producing Bacterium Burkholderia sacchari LMG 19450 Isolated from Brazilian Sugarcane Plantation Soil.</title>
        <authorList>
            <person name="Alexandrino P.M."/>
            <person name="Mendonca T.T."/>
            <person name="Guaman Bautista L.P."/>
            <person name="Cherix J."/>
            <person name="Lozano-Sakalauskas G.C."/>
            <person name="Fujita A."/>
            <person name="Ramos Filho E."/>
            <person name="Long P."/>
            <person name="Padilla G."/>
            <person name="Taciro M.K."/>
            <person name="Gomez J.G."/>
            <person name="Silva L.F."/>
        </authorList>
    </citation>
    <scope>NUCLEOTIDE SEQUENCE</scope>
    <source>
        <strain evidence="2">LMG 19450</strain>
    </source>
</reference>
<reference evidence="2" key="2">
    <citation type="submission" date="2020-04" db="EMBL/GenBank/DDBJ databases">
        <authorList>
            <person name="Alexandrino P."/>
            <person name="Mendonca T."/>
            <person name="Guaman L."/>
            <person name="Cherix J."/>
            <person name="Lozano-Sakalauskas G."/>
            <person name="Fujita A."/>
            <person name="Filho E.R."/>
            <person name="Long P."/>
            <person name="Padilla G."/>
            <person name="Taciro M.K."/>
            <person name="Gomez J.G."/>
            <person name="Silva L.F."/>
            <person name="Torres M."/>
        </authorList>
    </citation>
    <scope>NUCLEOTIDE SEQUENCE</scope>
    <source>
        <strain evidence="2">LMG 19450</strain>
    </source>
</reference>
<feature type="region of interest" description="Disordered" evidence="1">
    <location>
        <begin position="562"/>
        <end position="621"/>
    </location>
</feature>
<dbReference type="AlphaFoldDB" id="A0A8T6ZMK4"/>
<keyword evidence="3" id="KW-1185">Reference proteome</keyword>
<feature type="compositionally biased region" description="Polar residues" evidence="1">
    <location>
        <begin position="566"/>
        <end position="584"/>
    </location>
</feature>
<evidence type="ECO:0000256" key="1">
    <source>
        <dbReference type="SAM" id="MobiDB-lite"/>
    </source>
</evidence>
<dbReference type="EMBL" id="JTDB02000018">
    <property type="protein sequence ID" value="NLP65765.1"/>
    <property type="molecule type" value="Genomic_DNA"/>
</dbReference>
<feature type="compositionally biased region" description="Polar residues" evidence="1">
    <location>
        <begin position="592"/>
        <end position="611"/>
    </location>
</feature>
<dbReference type="GO" id="GO:0003824">
    <property type="term" value="F:catalytic activity"/>
    <property type="evidence" value="ECO:0007669"/>
    <property type="project" value="UniProtKB-ARBA"/>
</dbReference>
<organism evidence="2 3">
    <name type="scientific">Paraburkholderia sacchari</name>
    <dbReference type="NCBI Taxonomy" id="159450"/>
    <lineage>
        <taxon>Bacteria</taxon>
        <taxon>Pseudomonadati</taxon>
        <taxon>Pseudomonadota</taxon>
        <taxon>Betaproteobacteria</taxon>
        <taxon>Burkholderiales</taxon>
        <taxon>Burkholderiaceae</taxon>
        <taxon>Paraburkholderia</taxon>
    </lineage>
</organism>
<proteinExistence type="predicted"/>
<dbReference type="Proteomes" id="UP000030460">
    <property type="component" value="Unassembled WGS sequence"/>
</dbReference>
<protein>
    <recommendedName>
        <fullName evidence="4">Filamentous hemagglutinin</fullName>
    </recommendedName>
</protein>
<feature type="non-terminal residue" evidence="2">
    <location>
        <position position="1"/>
    </location>
</feature>
<gene>
    <name evidence="2" type="ORF">NH14_032425</name>
</gene>
<comment type="caution">
    <text evidence="2">The sequence shown here is derived from an EMBL/GenBank/DDBJ whole genome shotgun (WGS) entry which is preliminary data.</text>
</comment>
<accession>A0A8T6ZMK4</accession>
<dbReference type="Pfam" id="PF13332">
    <property type="entry name" value="Fil_haemagg_2"/>
    <property type="match status" value="1"/>
</dbReference>
<dbReference type="RefSeq" id="WP_202031858.1">
    <property type="nucleotide sequence ID" value="NZ_JTDB02000018.1"/>
</dbReference>
<dbReference type="InterPro" id="IPR025157">
    <property type="entry name" value="Hemagglutinin_rpt"/>
</dbReference>
<sequence length="681" mass="66052">SGNVTIAGSNVNANDVVLAAKNQVNVINTTDTDSTRSSNSSSSASVGVQYTLVGGFGVSASMSNAHVDANSDAQIQNASHVNGKDSVTVVSGGDTNIIGSQVNGGKVIADVGGNLNIASVQDVTNSAAHQSSAGGGFTISQGGGSASISAQNGHADGKYAGVNGQAGINAGAGGFDINVKGNTDLTGAVITSEADASKNSLTTGTLSFSDIQNQSHYSANSAGISAGMGAGSTGKATGPGSVSGSGGGIPMALNESGDSSATTRSAVSAGTINVTNQGGQTQDVATLSRDTVDTNGTVAKTPDVNTILNQQADTMQAAQAAGQAVAQNIAAYADGKQADAQKAADAAKASGDMDAYNAAMADVKSWSEGGQARTELHIAGGALLGGLGGGSAFGATGGAAGAGVAAWAAGDLNRLANGTRDALGGGDAAQMAGNVAANILAGGMGALVGGGAGAFAASNADLYNRSTGNGDGQGSTANSALGWIGDQLASAGRGAQNLANQFAGLVNANGPQGPYVSPDDLNGPGGNSKPPATGGSAVPVAVCVTPPVCAVVPAATPGTPGYVPGNATQSSGGDDAQASNSGDSEASLPMGSKSNQFNQPKNPSYQPTRNTPGAVDGTDYAGHAFDRMQDRGLTPSVIQNTIENGVPTPSRGGTTVFYDSVNNVSVVTNSEGKVITVKYGK</sequence>
<name>A0A8T6ZMK4_9BURK</name>
<evidence type="ECO:0000313" key="2">
    <source>
        <dbReference type="EMBL" id="NLP65765.1"/>
    </source>
</evidence>
<evidence type="ECO:0000313" key="3">
    <source>
        <dbReference type="Proteomes" id="UP000030460"/>
    </source>
</evidence>
<feature type="region of interest" description="Disordered" evidence="1">
    <location>
        <begin position="510"/>
        <end position="535"/>
    </location>
</feature>
<evidence type="ECO:0008006" key="4">
    <source>
        <dbReference type="Google" id="ProtNLM"/>
    </source>
</evidence>